<evidence type="ECO:0000256" key="3">
    <source>
        <dbReference type="ARBA" id="ARBA00022807"/>
    </source>
</evidence>
<feature type="transmembrane region" description="Helical" evidence="6">
    <location>
        <begin position="6"/>
        <end position="29"/>
    </location>
</feature>
<feature type="compositionally biased region" description="Basic and acidic residues" evidence="5">
    <location>
        <begin position="72"/>
        <end position="93"/>
    </location>
</feature>
<protein>
    <submittedName>
        <fullName evidence="7">Class A sortase</fullName>
    </submittedName>
</protein>
<comment type="caution">
    <text evidence="7">The sequence shown here is derived from an EMBL/GenBank/DDBJ whole genome shotgun (WGS) entry which is preliminary data.</text>
</comment>
<dbReference type="GO" id="GO:0006508">
    <property type="term" value="P:proteolysis"/>
    <property type="evidence" value="ECO:0007669"/>
    <property type="project" value="UniProtKB-KW"/>
</dbReference>
<keyword evidence="1" id="KW-0645">Protease</keyword>
<proteinExistence type="predicted"/>
<gene>
    <name evidence="7" type="ORF">M3X98_11875</name>
</gene>
<accession>A0A9X4B5M9</accession>
<keyword evidence="2" id="KW-0378">Hydrolase</keyword>
<sequence>MKKLFVHWKLIVVSLTIFLIAGLSSYFYFGHQQQELDKTTQSVQSIAIQAMEKKEKQQKKTNSSQTTGSDSTDARQSNEIKISDPKKQPDYVGKDVKPLTVEAMKKVNAEKVVSTFGAGMIQIPSINMKLPILEGMSQENLSVGAGTMKPNQELGKGNFTLAGHYMTNAGLLFGGIKNVKKNDLVQVTYKNKVMNFKVTKVKQITAEDNQVIFDSEGNGILTLITCDSSVAGTDGRLMVRCEPV</sequence>
<feature type="active site" description="Proton donor/acceptor" evidence="4">
    <location>
        <position position="164"/>
    </location>
</feature>
<feature type="active site" description="Acyl-thioester intermediate" evidence="4">
    <location>
        <position position="226"/>
    </location>
</feature>
<keyword evidence="6" id="KW-0812">Transmembrane</keyword>
<dbReference type="Pfam" id="PF04203">
    <property type="entry name" value="Sortase"/>
    <property type="match status" value="1"/>
</dbReference>
<feature type="region of interest" description="Disordered" evidence="5">
    <location>
        <begin position="52"/>
        <end position="93"/>
    </location>
</feature>
<evidence type="ECO:0000256" key="4">
    <source>
        <dbReference type="PIRSR" id="PIRSR605754-1"/>
    </source>
</evidence>
<keyword evidence="3" id="KW-0788">Thiol protease</keyword>
<dbReference type="SUPFAM" id="SSF63817">
    <property type="entry name" value="Sortase"/>
    <property type="match status" value="1"/>
</dbReference>
<dbReference type="NCBIfam" id="TIGR01076">
    <property type="entry name" value="sortase_fam"/>
    <property type="match status" value="1"/>
</dbReference>
<keyword evidence="6" id="KW-0472">Membrane</keyword>
<dbReference type="AlphaFoldDB" id="A0A9X4B5M9"/>
<keyword evidence="6" id="KW-1133">Transmembrane helix</keyword>
<reference evidence="7" key="1">
    <citation type="submission" date="2022-05" db="EMBL/GenBank/DDBJ databases">
        <title>Draft genome sequences of Clostridium perfringens strains isolated from Peru.</title>
        <authorList>
            <person name="Hurtado R."/>
            <person name="Lima L."/>
            <person name="Sousa T."/>
            <person name="Jaiswal A.K."/>
            <person name="Tiwari S."/>
            <person name="Maturrano L."/>
            <person name="Brenig B."/>
            <person name="Azevedo V."/>
        </authorList>
    </citation>
    <scope>NUCLEOTIDE SEQUENCE</scope>
    <source>
        <strain evidence="7">CP4</strain>
    </source>
</reference>
<evidence type="ECO:0000256" key="6">
    <source>
        <dbReference type="SAM" id="Phobius"/>
    </source>
</evidence>
<evidence type="ECO:0000313" key="8">
    <source>
        <dbReference type="Proteomes" id="UP001141166"/>
    </source>
</evidence>
<evidence type="ECO:0000256" key="2">
    <source>
        <dbReference type="ARBA" id="ARBA00022801"/>
    </source>
</evidence>
<name>A0A9X4B5M9_ENTFC</name>
<feature type="compositionally biased region" description="Polar residues" evidence="5">
    <location>
        <begin position="61"/>
        <end position="71"/>
    </location>
</feature>
<dbReference type="InterPro" id="IPR005754">
    <property type="entry name" value="Sortase"/>
</dbReference>
<dbReference type="Gene3D" id="2.40.260.10">
    <property type="entry name" value="Sortase"/>
    <property type="match status" value="1"/>
</dbReference>
<evidence type="ECO:0000256" key="1">
    <source>
        <dbReference type="ARBA" id="ARBA00022670"/>
    </source>
</evidence>
<dbReference type="InterPro" id="IPR023365">
    <property type="entry name" value="Sortase_dom-sf"/>
</dbReference>
<dbReference type="Proteomes" id="UP001141166">
    <property type="component" value="Unassembled WGS sequence"/>
</dbReference>
<dbReference type="InterPro" id="IPR042007">
    <property type="entry name" value="Sortase_A"/>
</dbReference>
<dbReference type="EMBL" id="JAMWMK010000023">
    <property type="protein sequence ID" value="MDC4248733.1"/>
    <property type="molecule type" value="Genomic_DNA"/>
</dbReference>
<organism evidence="7 8">
    <name type="scientific">Enterococcus faecium</name>
    <name type="common">Streptococcus faecium</name>
    <dbReference type="NCBI Taxonomy" id="1352"/>
    <lineage>
        <taxon>Bacteria</taxon>
        <taxon>Bacillati</taxon>
        <taxon>Bacillota</taxon>
        <taxon>Bacilli</taxon>
        <taxon>Lactobacillales</taxon>
        <taxon>Enterococcaceae</taxon>
        <taxon>Enterococcus</taxon>
    </lineage>
</organism>
<evidence type="ECO:0000256" key="5">
    <source>
        <dbReference type="SAM" id="MobiDB-lite"/>
    </source>
</evidence>
<evidence type="ECO:0000313" key="7">
    <source>
        <dbReference type="EMBL" id="MDC4248733.1"/>
    </source>
</evidence>
<dbReference type="CDD" id="cd06165">
    <property type="entry name" value="Sortase_A"/>
    <property type="match status" value="1"/>
</dbReference>
<dbReference type="GO" id="GO:0008234">
    <property type="term" value="F:cysteine-type peptidase activity"/>
    <property type="evidence" value="ECO:0007669"/>
    <property type="project" value="UniProtKB-KW"/>
</dbReference>
<dbReference type="RefSeq" id="WP_272471473.1">
    <property type="nucleotide sequence ID" value="NZ_JAMWMK010000023.1"/>
</dbReference>